<keyword evidence="7" id="KW-1185">Reference proteome</keyword>
<dbReference type="eggNOG" id="COG3706">
    <property type="taxonomic scope" value="Bacteria"/>
</dbReference>
<proteinExistence type="predicted"/>
<reference evidence="6 7" key="1">
    <citation type="submission" date="2013-03" db="EMBL/GenBank/DDBJ databases">
        <title>Salinisphaera hydrothermalis C41B8 Genome Sequencing.</title>
        <authorList>
            <person name="Li C."/>
            <person name="Lai Q."/>
            <person name="Shao Z."/>
        </authorList>
    </citation>
    <scope>NUCLEOTIDE SEQUENCE [LARGE SCALE GENOMIC DNA]</scope>
    <source>
        <strain evidence="6 7">C41B8</strain>
    </source>
</reference>
<dbReference type="NCBIfam" id="TIGR00254">
    <property type="entry name" value="GGDEF"/>
    <property type="match status" value="1"/>
</dbReference>
<dbReference type="InterPro" id="IPR000700">
    <property type="entry name" value="PAS-assoc_C"/>
</dbReference>
<dbReference type="SMART" id="SM00267">
    <property type="entry name" value="GGDEF"/>
    <property type="match status" value="1"/>
</dbReference>
<dbReference type="InterPro" id="IPR000014">
    <property type="entry name" value="PAS"/>
</dbReference>
<dbReference type="Gene3D" id="3.30.70.270">
    <property type="match status" value="1"/>
</dbReference>
<evidence type="ECO:0000259" key="4">
    <source>
        <dbReference type="PROSITE" id="PS50113"/>
    </source>
</evidence>
<dbReference type="STRING" id="1304275.C41B8_08910"/>
<dbReference type="Pfam" id="PF13426">
    <property type="entry name" value="PAS_9"/>
    <property type="match status" value="1"/>
</dbReference>
<dbReference type="SUPFAM" id="SSF55785">
    <property type="entry name" value="PYP-like sensor domain (PAS domain)"/>
    <property type="match status" value="1"/>
</dbReference>
<dbReference type="SMART" id="SM00086">
    <property type="entry name" value="PAC"/>
    <property type="match status" value="1"/>
</dbReference>
<gene>
    <name evidence="6" type="ORF">C41B8_08910</name>
</gene>
<dbReference type="InterPro" id="IPR000160">
    <property type="entry name" value="GGDEF_dom"/>
</dbReference>
<dbReference type="Gene3D" id="3.30.450.20">
    <property type="entry name" value="PAS domain"/>
    <property type="match status" value="1"/>
</dbReference>
<evidence type="ECO:0000313" key="6">
    <source>
        <dbReference type="EMBL" id="KEZ77693.1"/>
    </source>
</evidence>
<dbReference type="InterPro" id="IPR043128">
    <property type="entry name" value="Rev_trsase/Diguanyl_cyclase"/>
</dbReference>
<accession>A0A084ILV9</accession>
<dbReference type="AlphaFoldDB" id="A0A084ILV9"/>
<dbReference type="InterPro" id="IPR035965">
    <property type="entry name" value="PAS-like_dom_sf"/>
</dbReference>
<dbReference type="PANTHER" id="PTHR45138">
    <property type="entry name" value="REGULATORY COMPONENTS OF SENSORY TRANSDUCTION SYSTEM"/>
    <property type="match status" value="1"/>
</dbReference>
<dbReference type="RefSeq" id="WP_051883316.1">
    <property type="nucleotide sequence ID" value="NZ_APNK01000010.1"/>
</dbReference>
<evidence type="ECO:0000256" key="1">
    <source>
        <dbReference type="ARBA" id="ARBA00001946"/>
    </source>
</evidence>
<dbReference type="Pfam" id="PF00990">
    <property type="entry name" value="GGDEF"/>
    <property type="match status" value="1"/>
</dbReference>
<dbReference type="PROSITE" id="PS50887">
    <property type="entry name" value="GGDEF"/>
    <property type="match status" value="1"/>
</dbReference>
<dbReference type="EMBL" id="APNK01000010">
    <property type="protein sequence ID" value="KEZ77693.1"/>
    <property type="molecule type" value="Genomic_DNA"/>
</dbReference>
<dbReference type="InterPro" id="IPR029016">
    <property type="entry name" value="GAF-like_dom_sf"/>
</dbReference>
<dbReference type="NCBIfam" id="TIGR00229">
    <property type="entry name" value="sensory_box"/>
    <property type="match status" value="1"/>
</dbReference>
<dbReference type="CDD" id="cd00130">
    <property type="entry name" value="PAS"/>
    <property type="match status" value="1"/>
</dbReference>
<organism evidence="6 7">
    <name type="scientific">Salinisphaera hydrothermalis (strain C41B8)</name>
    <dbReference type="NCBI Taxonomy" id="1304275"/>
    <lineage>
        <taxon>Bacteria</taxon>
        <taxon>Pseudomonadati</taxon>
        <taxon>Pseudomonadota</taxon>
        <taxon>Gammaproteobacteria</taxon>
        <taxon>Salinisphaerales</taxon>
        <taxon>Salinisphaeraceae</taxon>
        <taxon>Salinisphaera</taxon>
    </lineage>
</organism>
<dbReference type="FunFam" id="3.30.70.270:FF:000001">
    <property type="entry name" value="Diguanylate cyclase domain protein"/>
    <property type="match status" value="1"/>
</dbReference>
<dbReference type="PATRIC" id="fig|1304275.5.peg.1816"/>
<dbReference type="GO" id="GO:0052621">
    <property type="term" value="F:diguanylate cyclase activity"/>
    <property type="evidence" value="ECO:0007669"/>
    <property type="project" value="UniProtKB-EC"/>
</dbReference>
<sequence length="487" mass="54344">MTDHENTLSAVQGLPNDEVSARLILEHLFEDLPEAVIIGSLDRRLVMVNAAATRLFRCSKADLTGQPSSTIYASEADFIEQGEKRFNVSASARRDRYVARYRRYDGSVFTGETIGGPINDGHGRATLFMAIVRDVTDKLASDSVLEQLYAISSNAELSFEQSRHAILQLGCEYFGMPLGVVSRIEDRRYEVLDAVDAHDAVQAGQVYDARETHCFEIVSRRGPYAVDRSTHPEICDHPAYQRFGIASYIGAPLYVQGEFVGAIAFSSSESTTEFTDHHLKLVSMFGQWLSHEMDRDAALRELRQAHEQLQRVATQDELTGLGNRRELTDRIRRELDRGRRHGRSVGVALFDFDHFKQINDRYGHAAGDAALQLFARQASNQLRSSDMLGRWGGEEFLLVLPEASAKTAARVVERLLEAVRSADFRAGGYRVALSASAGLTLTDCHEDIDLILSRADKALYEAKRAGRDRFVLLEDDAPTQTQARNAK</sequence>
<dbReference type="PANTHER" id="PTHR45138:SF9">
    <property type="entry name" value="DIGUANYLATE CYCLASE DGCM-RELATED"/>
    <property type="match status" value="1"/>
</dbReference>
<comment type="catalytic activity">
    <reaction evidence="3">
        <text>2 GTP = 3',3'-c-di-GMP + 2 diphosphate</text>
        <dbReference type="Rhea" id="RHEA:24898"/>
        <dbReference type="ChEBI" id="CHEBI:33019"/>
        <dbReference type="ChEBI" id="CHEBI:37565"/>
        <dbReference type="ChEBI" id="CHEBI:58805"/>
        <dbReference type="EC" id="2.7.7.65"/>
    </reaction>
</comment>
<dbReference type="PROSITE" id="PS50113">
    <property type="entry name" value="PAC"/>
    <property type="match status" value="1"/>
</dbReference>
<evidence type="ECO:0000313" key="7">
    <source>
        <dbReference type="Proteomes" id="UP000028302"/>
    </source>
</evidence>
<evidence type="ECO:0000256" key="2">
    <source>
        <dbReference type="ARBA" id="ARBA00012528"/>
    </source>
</evidence>
<feature type="domain" description="GGDEF" evidence="5">
    <location>
        <begin position="343"/>
        <end position="475"/>
    </location>
</feature>
<protein>
    <recommendedName>
        <fullName evidence="2">diguanylate cyclase</fullName>
        <ecNumber evidence="2">2.7.7.65</ecNumber>
    </recommendedName>
</protein>
<dbReference type="SUPFAM" id="SSF55781">
    <property type="entry name" value="GAF domain-like"/>
    <property type="match status" value="1"/>
</dbReference>
<dbReference type="InterPro" id="IPR003018">
    <property type="entry name" value="GAF"/>
</dbReference>
<name>A0A084ILV9_SALHC</name>
<dbReference type="CDD" id="cd01949">
    <property type="entry name" value="GGDEF"/>
    <property type="match status" value="1"/>
</dbReference>
<evidence type="ECO:0000259" key="5">
    <source>
        <dbReference type="PROSITE" id="PS50887"/>
    </source>
</evidence>
<dbReference type="SMART" id="SM00065">
    <property type="entry name" value="GAF"/>
    <property type="match status" value="1"/>
</dbReference>
<evidence type="ECO:0000256" key="3">
    <source>
        <dbReference type="ARBA" id="ARBA00034247"/>
    </source>
</evidence>
<feature type="domain" description="PAC" evidence="4">
    <location>
        <begin position="95"/>
        <end position="147"/>
    </location>
</feature>
<dbReference type="InterPro" id="IPR029787">
    <property type="entry name" value="Nucleotide_cyclase"/>
</dbReference>
<dbReference type="Pfam" id="PF01590">
    <property type="entry name" value="GAF"/>
    <property type="match status" value="1"/>
</dbReference>
<dbReference type="SMART" id="SM00091">
    <property type="entry name" value="PAS"/>
    <property type="match status" value="1"/>
</dbReference>
<dbReference type="EC" id="2.7.7.65" evidence="2"/>
<comment type="caution">
    <text evidence="6">The sequence shown here is derived from an EMBL/GenBank/DDBJ whole genome shotgun (WGS) entry which is preliminary data.</text>
</comment>
<dbReference type="SUPFAM" id="SSF55073">
    <property type="entry name" value="Nucleotide cyclase"/>
    <property type="match status" value="1"/>
</dbReference>
<dbReference type="Gene3D" id="3.30.450.40">
    <property type="match status" value="1"/>
</dbReference>
<comment type="cofactor">
    <cofactor evidence="1">
        <name>Mg(2+)</name>
        <dbReference type="ChEBI" id="CHEBI:18420"/>
    </cofactor>
</comment>
<dbReference type="OrthoDB" id="5800589at2"/>
<dbReference type="InterPro" id="IPR050469">
    <property type="entry name" value="Diguanylate_Cyclase"/>
</dbReference>
<dbReference type="Proteomes" id="UP000028302">
    <property type="component" value="Unassembled WGS sequence"/>
</dbReference>
<dbReference type="InterPro" id="IPR001610">
    <property type="entry name" value="PAC"/>
</dbReference>